<sequence>MITNKTKITNQLDFKSYLNGLASCGTLTLSNLYLTHFNLDLAEVVEQENYEKIIFDNCFIENLSFFKLEWQCEIQFNASVIKQFTAHQTQFLKPVSLQGFYASKVHLMQCEFVLFDLYQIPQLQVHTCEGDIQLSTKMQSSLRHRIQLTDYFSGNLQLNATPQGTEFEQLTLAGKIGASIDICHGIFEQLTLSQTQTDGTVHFAQCQVKNLAFIKHHNLVGQNMVFRQLTPLPGSRILIENASLNAIQFINCCTSEFDQLQYESGDLSNILLANSRLPKKVVFPHKNSSFERQYYQQYRRAVTKMGDKYETKHARRQELNALLTQRPRTITWPTTCSLWGSKLSANHSTNWLQPVMIAIFFSVIIATTTLYLNPHTDLSFNHVLHDTFHWLNPARKASLLISYQGMEQQAWFEAFNACSRLLLGYLYYQTIRAFRLFD</sequence>
<keyword evidence="1" id="KW-0812">Transmembrane</keyword>
<evidence type="ECO:0000313" key="3">
    <source>
        <dbReference type="Proteomes" id="UP000283255"/>
    </source>
</evidence>
<keyword evidence="1" id="KW-1133">Transmembrane helix</keyword>
<reference evidence="2 3" key="1">
    <citation type="submission" date="2018-09" db="EMBL/GenBank/DDBJ databases">
        <authorList>
            <person name="Wang F."/>
        </authorList>
    </citation>
    <scope>NUCLEOTIDE SEQUENCE [LARGE SCALE GENOMIC DNA]</scope>
    <source>
        <strain evidence="2 3">PLHSC7-2</strain>
    </source>
</reference>
<gene>
    <name evidence="2" type="ORF">D1Z90_01685</name>
</gene>
<evidence type="ECO:0000313" key="2">
    <source>
        <dbReference type="EMBL" id="RJG51469.1"/>
    </source>
</evidence>
<dbReference type="OrthoDB" id="965965at2"/>
<organism evidence="2 3">
    <name type="scientific">Motilimonas pumila</name>
    <dbReference type="NCBI Taxonomy" id="2303987"/>
    <lineage>
        <taxon>Bacteria</taxon>
        <taxon>Pseudomonadati</taxon>
        <taxon>Pseudomonadota</taxon>
        <taxon>Gammaproteobacteria</taxon>
        <taxon>Alteromonadales</taxon>
        <taxon>Alteromonadales genera incertae sedis</taxon>
        <taxon>Motilimonas</taxon>
    </lineage>
</organism>
<protein>
    <submittedName>
        <fullName evidence="2">Uncharacterized protein</fullName>
    </submittedName>
</protein>
<dbReference type="AlphaFoldDB" id="A0A418YKJ6"/>
<dbReference type="EMBL" id="QZCH01000001">
    <property type="protein sequence ID" value="RJG51469.1"/>
    <property type="molecule type" value="Genomic_DNA"/>
</dbReference>
<dbReference type="RefSeq" id="WP_119908993.1">
    <property type="nucleotide sequence ID" value="NZ_QZCH01000001.1"/>
</dbReference>
<feature type="transmembrane region" description="Helical" evidence="1">
    <location>
        <begin position="351"/>
        <end position="372"/>
    </location>
</feature>
<proteinExistence type="predicted"/>
<keyword evidence="1" id="KW-0472">Membrane</keyword>
<evidence type="ECO:0000256" key="1">
    <source>
        <dbReference type="SAM" id="Phobius"/>
    </source>
</evidence>
<name>A0A418YKJ6_9GAMM</name>
<reference evidence="2 3" key="2">
    <citation type="submission" date="2019-01" db="EMBL/GenBank/DDBJ databases">
        <title>Motilimonas pumilus sp. nov., isolated from the gut of sea cucumber (Apostichopus japonicus).</title>
        <authorList>
            <person name="Wang F.-Q."/>
            <person name="Ren L.-H."/>
            <person name="Lin Y.-W."/>
            <person name="Sun G.-H."/>
            <person name="Du Z.-J."/>
            <person name="Zhao J.-X."/>
            <person name="Liu X.-J."/>
            <person name="Liu L.-J."/>
        </authorList>
    </citation>
    <scope>NUCLEOTIDE SEQUENCE [LARGE SCALE GENOMIC DNA]</scope>
    <source>
        <strain evidence="2 3">PLHSC7-2</strain>
    </source>
</reference>
<comment type="caution">
    <text evidence="2">The sequence shown here is derived from an EMBL/GenBank/DDBJ whole genome shotgun (WGS) entry which is preliminary data.</text>
</comment>
<keyword evidence="3" id="KW-1185">Reference proteome</keyword>
<dbReference type="Proteomes" id="UP000283255">
    <property type="component" value="Unassembled WGS sequence"/>
</dbReference>
<accession>A0A418YKJ6</accession>